<proteinExistence type="predicted"/>
<dbReference type="AlphaFoldDB" id="A0AAW1I9Z7"/>
<dbReference type="Gene3D" id="3.30.420.10">
    <property type="entry name" value="Ribonuclease H-like superfamily/Ribonuclease H"/>
    <property type="match status" value="2"/>
</dbReference>
<protein>
    <recommendedName>
        <fullName evidence="1">RNA-directed DNA polymerase</fullName>
        <ecNumber evidence="1">2.7.7.49</ecNumber>
    </recommendedName>
</protein>
<dbReference type="EMBL" id="JASPKY010000735">
    <property type="protein sequence ID" value="KAK9685994.1"/>
    <property type="molecule type" value="Genomic_DNA"/>
</dbReference>
<dbReference type="PANTHER" id="PTHR37984:SF5">
    <property type="entry name" value="PROTEIN NYNRIN-LIKE"/>
    <property type="match status" value="1"/>
</dbReference>
<evidence type="ECO:0000313" key="4">
    <source>
        <dbReference type="Proteomes" id="UP001458880"/>
    </source>
</evidence>
<dbReference type="PROSITE" id="PS50994">
    <property type="entry name" value="INTEGRASE"/>
    <property type="match status" value="1"/>
</dbReference>
<organism evidence="3 4">
    <name type="scientific">Popillia japonica</name>
    <name type="common">Japanese beetle</name>
    <dbReference type="NCBI Taxonomy" id="7064"/>
    <lineage>
        <taxon>Eukaryota</taxon>
        <taxon>Metazoa</taxon>
        <taxon>Ecdysozoa</taxon>
        <taxon>Arthropoda</taxon>
        <taxon>Hexapoda</taxon>
        <taxon>Insecta</taxon>
        <taxon>Pterygota</taxon>
        <taxon>Neoptera</taxon>
        <taxon>Endopterygota</taxon>
        <taxon>Coleoptera</taxon>
        <taxon>Polyphaga</taxon>
        <taxon>Scarabaeiformia</taxon>
        <taxon>Scarabaeidae</taxon>
        <taxon>Rutelinae</taxon>
        <taxon>Popillia</taxon>
    </lineage>
</organism>
<dbReference type="PANTHER" id="PTHR37984">
    <property type="entry name" value="PROTEIN CBG26694"/>
    <property type="match status" value="1"/>
</dbReference>
<accession>A0AAW1I9Z7</accession>
<dbReference type="Pfam" id="PF17921">
    <property type="entry name" value="Integrase_H2C2"/>
    <property type="match status" value="1"/>
</dbReference>
<dbReference type="FunFam" id="1.10.340.70:FF:000003">
    <property type="entry name" value="Protein CBG25708"/>
    <property type="match status" value="1"/>
</dbReference>
<name>A0AAW1I9Z7_POPJA</name>
<dbReference type="InterPro" id="IPR050951">
    <property type="entry name" value="Retrovirus_Pol_polyprotein"/>
</dbReference>
<keyword evidence="4" id="KW-1185">Reference proteome</keyword>
<comment type="caution">
    <text evidence="3">The sequence shown here is derived from an EMBL/GenBank/DDBJ whole genome shotgun (WGS) entry which is preliminary data.</text>
</comment>
<dbReference type="EC" id="2.7.7.49" evidence="1"/>
<dbReference type="GO" id="GO:0003676">
    <property type="term" value="F:nucleic acid binding"/>
    <property type="evidence" value="ECO:0007669"/>
    <property type="project" value="InterPro"/>
</dbReference>
<evidence type="ECO:0000256" key="1">
    <source>
        <dbReference type="ARBA" id="ARBA00012493"/>
    </source>
</evidence>
<sequence length="180" mass="20659">MYRSLELSIDNGLLMWGYRVVIPAKFRKQLLEEIHGAHNGVVRMKALARQYFWWPGLDFDIEKFVKACDACMQNSSSPAKSALIKFEQSNHVYDRIHLDFLGPYHSKVYLIIVDSFSKWPEVYQMSKTDSTTTIDKLRDCFASEFEKFCRENGIVHITSAPYHPSTNGAAENSVSLLKAL</sequence>
<dbReference type="InterPro" id="IPR036397">
    <property type="entry name" value="RNaseH_sf"/>
</dbReference>
<evidence type="ECO:0000313" key="3">
    <source>
        <dbReference type="EMBL" id="KAK9685994.1"/>
    </source>
</evidence>
<feature type="domain" description="Integrase catalytic" evidence="2">
    <location>
        <begin position="128"/>
        <end position="180"/>
    </location>
</feature>
<reference evidence="3 4" key="1">
    <citation type="journal article" date="2024" name="BMC Genomics">
        <title>De novo assembly and annotation of Popillia japonica's genome with initial clues to its potential as an invasive pest.</title>
        <authorList>
            <person name="Cucini C."/>
            <person name="Boschi S."/>
            <person name="Funari R."/>
            <person name="Cardaioli E."/>
            <person name="Iannotti N."/>
            <person name="Marturano G."/>
            <person name="Paoli F."/>
            <person name="Bruttini M."/>
            <person name="Carapelli A."/>
            <person name="Frati F."/>
            <person name="Nardi F."/>
        </authorList>
    </citation>
    <scope>NUCLEOTIDE SEQUENCE [LARGE SCALE GENOMIC DNA]</scope>
    <source>
        <strain evidence="3">DMR45628</strain>
    </source>
</reference>
<dbReference type="Gene3D" id="1.10.340.70">
    <property type="match status" value="1"/>
</dbReference>
<dbReference type="Proteomes" id="UP001458880">
    <property type="component" value="Unassembled WGS sequence"/>
</dbReference>
<dbReference type="InterPro" id="IPR041588">
    <property type="entry name" value="Integrase_H2C2"/>
</dbReference>
<gene>
    <name evidence="3" type="ORF">QE152_g37527</name>
</gene>
<dbReference type="GO" id="GO:0015074">
    <property type="term" value="P:DNA integration"/>
    <property type="evidence" value="ECO:0007669"/>
    <property type="project" value="InterPro"/>
</dbReference>
<dbReference type="InterPro" id="IPR012337">
    <property type="entry name" value="RNaseH-like_sf"/>
</dbReference>
<evidence type="ECO:0000259" key="2">
    <source>
        <dbReference type="PROSITE" id="PS50994"/>
    </source>
</evidence>
<dbReference type="SUPFAM" id="SSF53098">
    <property type="entry name" value="Ribonuclease H-like"/>
    <property type="match status" value="1"/>
</dbReference>
<dbReference type="GO" id="GO:0003964">
    <property type="term" value="F:RNA-directed DNA polymerase activity"/>
    <property type="evidence" value="ECO:0007669"/>
    <property type="project" value="UniProtKB-EC"/>
</dbReference>
<dbReference type="InterPro" id="IPR001584">
    <property type="entry name" value="Integrase_cat-core"/>
</dbReference>